<evidence type="ECO:0000256" key="1">
    <source>
        <dbReference type="SAM" id="Phobius"/>
    </source>
</evidence>
<feature type="transmembrane region" description="Helical" evidence="1">
    <location>
        <begin position="51"/>
        <end position="71"/>
    </location>
</feature>
<feature type="transmembrane region" description="Helical" evidence="1">
    <location>
        <begin position="12"/>
        <end position="31"/>
    </location>
</feature>
<feature type="transmembrane region" description="Helical" evidence="1">
    <location>
        <begin position="83"/>
        <end position="99"/>
    </location>
</feature>
<dbReference type="RefSeq" id="WP_221445367.1">
    <property type="nucleotide sequence ID" value="NZ_JACHJT010000001.1"/>
</dbReference>
<name>A0A7W7RDV7_9ACTN</name>
<dbReference type="EMBL" id="JACHJT010000001">
    <property type="protein sequence ID" value="MBB4930182.1"/>
    <property type="molecule type" value="Genomic_DNA"/>
</dbReference>
<gene>
    <name evidence="2" type="ORF">F4561_001002</name>
</gene>
<dbReference type="AlphaFoldDB" id="A0A7W7RDV7"/>
<reference evidence="2 3" key="1">
    <citation type="submission" date="2020-08" db="EMBL/GenBank/DDBJ databases">
        <title>Sequencing the genomes of 1000 actinobacteria strains.</title>
        <authorList>
            <person name="Klenk H.-P."/>
        </authorList>
    </citation>
    <scope>NUCLEOTIDE SEQUENCE [LARGE SCALE GENOMIC DNA]</scope>
    <source>
        <strain evidence="2 3">DSM 102030</strain>
    </source>
</reference>
<evidence type="ECO:0000313" key="2">
    <source>
        <dbReference type="EMBL" id="MBB4930182.1"/>
    </source>
</evidence>
<proteinExistence type="predicted"/>
<dbReference type="InterPro" id="IPR045590">
    <property type="entry name" value="DUF6463"/>
</dbReference>
<protein>
    <submittedName>
        <fullName evidence="2">Uncharacterized protein</fullName>
    </submittedName>
</protein>
<comment type="caution">
    <text evidence="2">The sequence shown here is derived from an EMBL/GenBank/DDBJ whole genome shotgun (WGS) entry which is preliminary data.</text>
</comment>
<dbReference type="Proteomes" id="UP000523007">
    <property type="component" value="Unassembled WGS sequence"/>
</dbReference>
<accession>A0A7W7RDV7</accession>
<organism evidence="2 3">
    <name type="scientific">Lipingzhangella halophila</name>
    <dbReference type="NCBI Taxonomy" id="1783352"/>
    <lineage>
        <taxon>Bacteria</taxon>
        <taxon>Bacillati</taxon>
        <taxon>Actinomycetota</taxon>
        <taxon>Actinomycetes</taxon>
        <taxon>Streptosporangiales</taxon>
        <taxon>Nocardiopsidaceae</taxon>
        <taxon>Lipingzhangella</taxon>
    </lineage>
</organism>
<keyword evidence="1" id="KW-1133">Transmembrane helix</keyword>
<keyword evidence="1" id="KW-0812">Transmembrane</keyword>
<sequence length="136" mass="14119">MRSTTLNRLAGWAMVAIGVVHTAVFLPHPYWADWLSGDLWAGGGAPEAVAVFWALPGSFVPVLVVLGLLVARAGRRGEALPGYTGWVLGAWALLCVLLIGPSGFLLGLVPAALLIAANLVARRRPAAVGRSGAEEA</sequence>
<evidence type="ECO:0000313" key="3">
    <source>
        <dbReference type="Proteomes" id="UP000523007"/>
    </source>
</evidence>
<keyword evidence="3" id="KW-1185">Reference proteome</keyword>
<feature type="transmembrane region" description="Helical" evidence="1">
    <location>
        <begin position="105"/>
        <end position="121"/>
    </location>
</feature>
<keyword evidence="1" id="KW-0472">Membrane</keyword>
<dbReference type="Pfam" id="PF20064">
    <property type="entry name" value="DUF6463"/>
    <property type="match status" value="1"/>
</dbReference>